<protein>
    <submittedName>
        <fullName evidence="1">Uncharacterized protein</fullName>
    </submittedName>
</protein>
<reference evidence="1" key="1">
    <citation type="journal article" date="2010" name="Science">
        <title>Plasticity of animal genome architecture unmasked by rapid evolution of a pelagic tunicate.</title>
        <authorList>
            <person name="Denoeud F."/>
            <person name="Henriet S."/>
            <person name="Mungpakdee S."/>
            <person name="Aury J.M."/>
            <person name="Da Silva C."/>
            <person name="Brinkmann H."/>
            <person name="Mikhaleva J."/>
            <person name="Olsen L.C."/>
            <person name="Jubin C."/>
            <person name="Canestro C."/>
            <person name="Bouquet J.M."/>
            <person name="Danks G."/>
            <person name="Poulain J."/>
            <person name="Campsteijn C."/>
            <person name="Adamski M."/>
            <person name="Cross I."/>
            <person name="Yadetie F."/>
            <person name="Muffato M."/>
            <person name="Louis A."/>
            <person name="Butcher S."/>
            <person name="Tsagkogeorga G."/>
            <person name="Konrad A."/>
            <person name="Singh S."/>
            <person name="Jensen M.F."/>
            <person name="Cong E.H."/>
            <person name="Eikeseth-Otteraa H."/>
            <person name="Noel B."/>
            <person name="Anthouard V."/>
            <person name="Porcel B.M."/>
            <person name="Kachouri-Lafond R."/>
            <person name="Nishino A."/>
            <person name="Ugolini M."/>
            <person name="Chourrout P."/>
            <person name="Nishida H."/>
            <person name="Aasland R."/>
            <person name="Huzurbazar S."/>
            <person name="Westhof E."/>
            <person name="Delsuc F."/>
            <person name="Lehrach H."/>
            <person name="Reinhardt R."/>
            <person name="Weissenbach J."/>
            <person name="Roy S.W."/>
            <person name="Artiguenave F."/>
            <person name="Postlethwait J.H."/>
            <person name="Manak J.R."/>
            <person name="Thompson E.M."/>
            <person name="Jaillon O."/>
            <person name="Du Pasquier L."/>
            <person name="Boudinot P."/>
            <person name="Liberles D.A."/>
            <person name="Volff J.N."/>
            <person name="Philippe H."/>
            <person name="Lenhard B."/>
            <person name="Roest Crollius H."/>
            <person name="Wincker P."/>
            <person name="Chourrout D."/>
        </authorList>
    </citation>
    <scope>NUCLEOTIDE SEQUENCE [LARGE SCALE GENOMIC DNA]</scope>
</reference>
<evidence type="ECO:0000313" key="2">
    <source>
        <dbReference type="Proteomes" id="UP000001307"/>
    </source>
</evidence>
<name>E4XBK4_OIKDI</name>
<dbReference type="AlphaFoldDB" id="E4XBK4"/>
<organism evidence="1">
    <name type="scientific">Oikopleura dioica</name>
    <name type="common">Tunicate</name>
    <dbReference type="NCBI Taxonomy" id="34765"/>
    <lineage>
        <taxon>Eukaryota</taxon>
        <taxon>Metazoa</taxon>
        <taxon>Chordata</taxon>
        <taxon>Tunicata</taxon>
        <taxon>Appendicularia</taxon>
        <taxon>Copelata</taxon>
        <taxon>Oikopleuridae</taxon>
        <taxon>Oikopleura</taxon>
    </lineage>
</organism>
<gene>
    <name evidence="1" type="ORF">GSOID_T00006507001</name>
</gene>
<keyword evidence="2" id="KW-1185">Reference proteome</keyword>
<accession>E4XBK4</accession>
<dbReference type="InParanoid" id="E4XBK4"/>
<dbReference type="Proteomes" id="UP000001307">
    <property type="component" value="Unassembled WGS sequence"/>
</dbReference>
<sequence>MGAFLSILGSVWARVHTSAAARYSDWSGFLLLRTAISLSQTIRD</sequence>
<dbReference type="EMBL" id="FN653034">
    <property type="protein sequence ID" value="CBY08979.1"/>
    <property type="molecule type" value="Genomic_DNA"/>
</dbReference>
<evidence type="ECO:0000313" key="1">
    <source>
        <dbReference type="EMBL" id="CBY08979.1"/>
    </source>
</evidence>
<proteinExistence type="predicted"/>